<dbReference type="EMBL" id="PQCO01000125">
    <property type="protein sequence ID" value="PUE04427.1"/>
    <property type="molecule type" value="Genomic_DNA"/>
</dbReference>
<organism evidence="1 2">
    <name type="scientific">Candidatus Sedimenticola endophacoides</name>
    <dbReference type="NCBI Taxonomy" id="2548426"/>
    <lineage>
        <taxon>Bacteria</taxon>
        <taxon>Pseudomonadati</taxon>
        <taxon>Pseudomonadota</taxon>
        <taxon>Gammaproteobacteria</taxon>
        <taxon>Chromatiales</taxon>
        <taxon>Sedimenticolaceae</taxon>
        <taxon>Sedimenticola</taxon>
    </lineage>
</organism>
<dbReference type="Pfam" id="PF21651">
    <property type="entry name" value="DUF6858"/>
    <property type="match status" value="1"/>
</dbReference>
<name>A0A657PT90_9GAMM</name>
<proteinExistence type="predicted"/>
<dbReference type="InterPro" id="IPR049204">
    <property type="entry name" value="DUF6858"/>
</dbReference>
<accession>A0A657PT90</accession>
<reference evidence="1 2" key="1">
    <citation type="submission" date="2018-01" db="EMBL/GenBank/DDBJ databases">
        <title>Novel co-symbiosis in the lucinid bivalve Phacoides pectinatus.</title>
        <authorList>
            <person name="Lim S.J."/>
            <person name="Davis B.G."/>
            <person name="Gill D.E."/>
            <person name="Engel A.S."/>
            <person name="Anderson L.C."/>
            <person name="Campbell B.J."/>
        </authorList>
    </citation>
    <scope>NUCLEOTIDE SEQUENCE [LARGE SCALE GENOMIC DNA]</scope>
    <source>
        <strain evidence="1">N3_P5</strain>
    </source>
</reference>
<evidence type="ECO:0000313" key="2">
    <source>
        <dbReference type="Proteomes" id="UP000250928"/>
    </source>
</evidence>
<sequence>MRQYLQQQAYPIFSLEVEKPECRFASVDEIIGYLKQQVDAHDSARFIALYDHFEHTRSLPQGQVSETILAAKHIVFCFGITLPEPLMMAVRPRSIGVVELAERFLITFLEAPMPVANLAMEQWAKSVATS</sequence>
<gene>
    <name evidence="1" type="ORF">C3L24_03215</name>
</gene>
<dbReference type="Proteomes" id="UP000250928">
    <property type="component" value="Unassembled WGS sequence"/>
</dbReference>
<dbReference type="AlphaFoldDB" id="A0A657PT90"/>
<comment type="caution">
    <text evidence="1">The sequence shown here is derived from an EMBL/GenBank/DDBJ whole genome shotgun (WGS) entry which is preliminary data.</text>
</comment>
<protein>
    <submittedName>
        <fullName evidence="1">Uncharacterized protein</fullName>
    </submittedName>
</protein>
<evidence type="ECO:0000313" key="1">
    <source>
        <dbReference type="EMBL" id="PUE04427.1"/>
    </source>
</evidence>